<evidence type="ECO:0000313" key="3">
    <source>
        <dbReference type="Proteomes" id="UP000249922"/>
    </source>
</evidence>
<evidence type="ECO:0000313" key="2">
    <source>
        <dbReference type="EMBL" id="AWX93092.1"/>
    </source>
</evidence>
<dbReference type="InterPro" id="IPR010753">
    <property type="entry name" value="DUF1330"/>
</dbReference>
<keyword evidence="3" id="KW-1185">Reference proteome</keyword>
<dbReference type="Proteomes" id="UP000249922">
    <property type="component" value="Chromosome"/>
</dbReference>
<protein>
    <recommendedName>
        <fullName evidence="1">DUF1330 domain-containing protein</fullName>
    </recommendedName>
</protein>
<dbReference type="RefSeq" id="WP_112887774.1">
    <property type="nucleotide sequence ID" value="NZ_CP030239.1"/>
</dbReference>
<feature type="domain" description="DUF1330" evidence="1">
    <location>
        <begin position="24"/>
        <end position="68"/>
    </location>
</feature>
<name>A0ABM6WR13_9RHOB</name>
<accession>A0ABM6WR13</accession>
<dbReference type="Gene3D" id="3.30.70.100">
    <property type="match status" value="1"/>
</dbReference>
<evidence type="ECO:0000259" key="1">
    <source>
        <dbReference type="Pfam" id="PF07045"/>
    </source>
</evidence>
<dbReference type="InterPro" id="IPR011008">
    <property type="entry name" value="Dimeric_a/b-barrel"/>
</dbReference>
<dbReference type="SUPFAM" id="SSF54909">
    <property type="entry name" value="Dimeric alpha+beta barrel"/>
    <property type="match status" value="1"/>
</dbReference>
<gene>
    <name evidence="2" type="ORF">DPM13_07845</name>
</gene>
<reference evidence="2 3" key="1">
    <citation type="submission" date="2018-06" db="EMBL/GenBank/DDBJ databases">
        <title>Complete genome sequence of Paracoccus mutanolyticus strain RSP-02 isolated from cellulosic waste.</title>
        <authorList>
            <person name="Amrutha R.N."/>
            <person name="Shrivastav A."/>
            <person name="Buddana S.K."/>
            <person name="Deshpande U."/>
            <person name="Prakasham R.S."/>
        </authorList>
    </citation>
    <scope>NUCLEOTIDE SEQUENCE [LARGE SCALE GENOMIC DNA]</scope>
    <source>
        <strain evidence="2 3">RSP-02</strain>
    </source>
</reference>
<dbReference type="Pfam" id="PF07045">
    <property type="entry name" value="DUF1330"/>
    <property type="match status" value="1"/>
</dbReference>
<organism evidence="2 3">
    <name type="scientific">Paracoccus mutanolyticus</name>
    <dbReference type="NCBI Taxonomy" id="1499308"/>
    <lineage>
        <taxon>Bacteria</taxon>
        <taxon>Pseudomonadati</taxon>
        <taxon>Pseudomonadota</taxon>
        <taxon>Alphaproteobacteria</taxon>
        <taxon>Rhodobacterales</taxon>
        <taxon>Paracoccaceae</taxon>
        <taxon>Paracoccus</taxon>
    </lineage>
</organism>
<proteinExistence type="predicted"/>
<dbReference type="EMBL" id="CP030239">
    <property type="protein sequence ID" value="AWX93092.1"/>
    <property type="molecule type" value="Genomic_DNA"/>
</dbReference>
<sequence>MTVERRTFKHLGLRVARPRCLKVRRSTVMMVFADLATARACYASPEYQAARNKRDGACVAHVVIVAGV</sequence>